<organism evidence="1 2">
    <name type="scientific">Persicobacter diffluens</name>
    <dbReference type="NCBI Taxonomy" id="981"/>
    <lineage>
        <taxon>Bacteria</taxon>
        <taxon>Pseudomonadati</taxon>
        <taxon>Bacteroidota</taxon>
        <taxon>Cytophagia</taxon>
        <taxon>Cytophagales</taxon>
        <taxon>Persicobacteraceae</taxon>
        <taxon>Persicobacter</taxon>
    </lineage>
</organism>
<reference evidence="1 2" key="1">
    <citation type="submission" date="2021-12" db="EMBL/GenBank/DDBJ databases">
        <title>Genome sequencing of bacteria with rrn-lacking chromosome and rrn-plasmid.</title>
        <authorList>
            <person name="Anda M."/>
            <person name="Iwasaki W."/>
        </authorList>
    </citation>
    <scope>NUCLEOTIDE SEQUENCE [LARGE SCALE GENOMIC DNA]</scope>
    <source>
        <strain evidence="1 2">NBRC 15940</strain>
    </source>
</reference>
<name>A0AAN4W1J2_9BACT</name>
<comment type="caution">
    <text evidence="1">The sequence shown here is derived from an EMBL/GenBank/DDBJ whole genome shotgun (WGS) entry which is preliminary data.</text>
</comment>
<evidence type="ECO:0008006" key="3">
    <source>
        <dbReference type="Google" id="ProtNLM"/>
    </source>
</evidence>
<evidence type="ECO:0000313" key="2">
    <source>
        <dbReference type="Proteomes" id="UP001310022"/>
    </source>
</evidence>
<proteinExistence type="predicted"/>
<evidence type="ECO:0000313" key="1">
    <source>
        <dbReference type="EMBL" id="GJM63367.1"/>
    </source>
</evidence>
<dbReference type="Pfam" id="PF10677">
    <property type="entry name" value="DUF2490"/>
    <property type="match status" value="1"/>
</dbReference>
<keyword evidence="2" id="KW-1185">Reference proteome</keyword>
<dbReference type="Proteomes" id="UP001310022">
    <property type="component" value="Unassembled WGS sequence"/>
</dbReference>
<dbReference type="AlphaFoldDB" id="A0AAN4W1J2"/>
<dbReference type="InterPro" id="IPR019619">
    <property type="entry name" value="DUF2490"/>
</dbReference>
<dbReference type="EMBL" id="BQKE01000002">
    <property type="protein sequence ID" value="GJM63367.1"/>
    <property type="molecule type" value="Genomic_DNA"/>
</dbReference>
<protein>
    <recommendedName>
        <fullName evidence="3">DUF2490 domain-containing protein</fullName>
    </recommendedName>
</protein>
<sequence>MMVWGQAEVGFGFLPSVNINKKLPKDWAINFKTESRQAFIEEEVKYEYLQTDISLAASKKISLNSTIAAGYLLRIEGGVLKHRSIQQLNIIDRNVRYKLAHRFSTDQTFDPEEANEYRLRYRISAEIPMSGESLDVNEFFVKLGNEYLNAFSEANYDLEIRALGFLGYVVSPRNKVELGVDYRIDSFISNAAQHQFWAGLNFYLSI</sequence>
<accession>A0AAN4W1J2</accession>
<gene>
    <name evidence="1" type="ORF">PEDI_39190</name>
</gene>